<gene>
    <name evidence="2" type="ORF">RR46_00963</name>
</gene>
<dbReference type="Proteomes" id="UP000053268">
    <property type="component" value="Unassembled WGS sequence"/>
</dbReference>
<organism evidence="2 3">
    <name type="scientific">Papilio xuthus</name>
    <name type="common">Asian swallowtail butterfly</name>
    <dbReference type="NCBI Taxonomy" id="66420"/>
    <lineage>
        <taxon>Eukaryota</taxon>
        <taxon>Metazoa</taxon>
        <taxon>Ecdysozoa</taxon>
        <taxon>Arthropoda</taxon>
        <taxon>Hexapoda</taxon>
        <taxon>Insecta</taxon>
        <taxon>Pterygota</taxon>
        <taxon>Neoptera</taxon>
        <taxon>Endopterygota</taxon>
        <taxon>Lepidoptera</taxon>
        <taxon>Glossata</taxon>
        <taxon>Ditrysia</taxon>
        <taxon>Papilionoidea</taxon>
        <taxon>Papilionidae</taxon>
        <taxon>Papilioninae</taxon>
        <taxon>Papilio</taxon>
    </lineage>
</organism>
<evidence type="ECO:0000256" key="1">
    <source>
        <dbReference type="SAM" id="SignalP"/>
    </source>
</evidence>
<proteinExistence type="predicted"/>
<name>A0A0N1PG64_PAPXU</name>
<keyword evidence="1" id="KW-0732">Signal</keyword>
<keyword evidence="3" id="KW-1185">Reference proteome</keyword>
<reference evidence="2 3" key="1">
    <citation type="journal article" date="2015" name="Nat. Commun.">
        <title>Outbred genome sequencing and CRISPR/Cas9 gene editing in butterflies.</title>
        <authorList>
            <person name="Li X."/>
            <person name="Fan D."/>
            <person name="Zhang W."/>
            <person name="Liu G."/>
            <person name="Zhang L."/>
            <person name="Zhao L."/>
            <person name="Fang X."/>
            <person name="Chen L."/>
            <person name="Dong Y."/>
            <person name="Chen Y."/>
            <person name="Ding Y."/>
            <person name="Zhao R."/>
            <person name="Feng M."/>
            <person name="Zhu Y."/>
            <person name="Feng Y."/>
            <person name="Jiang X."/>
            <person name="Zhu D."/>
            <person name="Xiang H."/>
            <person name="Feng X."/>
            <person name="Li S."/>
            <person name="Wang J."/>
            <person name="Zhang G."/>
            <person name="Kronforst M.R."/>
            <person name="Wang W."/>
        </authorList>
    </citation>
    <scope>NUCLEOTIDE SEQUENCE [LARGE SCALE GENOMIC DNA]</scope>
    <source>
        <strain evidence="2">Ya'a_city_454_Px</strain>
        <tissue evidence="2">Whole body</tissue>
    </source>
</reference>
<sequence>MPSQPAVVPLLTVLLLLLLQTRMQSLRSAHNGSIRETLRYMVQREGLLSSDAAWVALLHHDLTSFSYHCKHKAEGNYSTRLPEAHHKHTAPRYTVFVYTNCVPLCCCSVWRRGRVYASAQ</sequence>
<protein>
    <recommendedName>
        <fullName evidence="4">Secreted protein</fullName>
    </recommendedName>
</protein>
<dbReference type="EMBL" id="KQ459199">
    <property type="protein sequence ID" value="KPJ02981.1"/>
    <property type="molecule type" value="Genomic_DNA"/>
</dbReference>
<feature type="signal peptide" evidence="1">
    <location>
        <begin position="1"/>
        <end position="25"/>
    </location>
</feature>
<evidence type="ECO:0000313" key="2">
    <source>
        <dbReference type="EMBL" id="KPJ02981.1"/>
    </source>
</evidence>
<dbReference type="AlphaFoldDB" id="A0A0N1PG64"/>
<accession>A0A0N1PG64</accession>
<evidence type="ECO:0000313" key="3">
    <source>
        <dbReference type="Proteomes" id="UP000053268"/>
    </source>
</evidence>
<feature type="chain" id="PRO_5005879741" description="Secreted protein" evidence="1">
    <location>
        <begin position="26"/>
        <end position="120"/>
    </location>
</feature>
<evidence type="ECO:0008006" key="4">
    <source>
        <dbReference type="Google" id="ProtNLM"/>
    </source>
</evidence>